<protein>
    <submittedName>
        <fullName evidence="1">Uncharacterized protein</fullName>
    </submittedName>
</protein>
<gene>
    <name evidence="1" type="ORF">Slin15195_G100070</name>
</gene>
<accession>A0A9Q9EPM7</accession>
<name>A0A9Q9EPM7_9PEZI</name>
<dbReference type="Proteomes" id="UP001056384">
    <property type="component" value="Chromosome 9"/>
</dbReference>
<proteinExistence type="predicted"/>
<sequence length="192" mass="21603">MASPNDIVSTIVPSKSDETHLSILTLTNRIQALTPELRDLILDHTLIAGLEPHKDTVIDPNYQPPWRTSVDSRSRQVVTAIYYAKTCFGISANAIQDVARLREIRTMKSKAIPESDAPFCSERDRVFLFLQVTHRCVHLRRQGVHLGKGVLRVSESIPGKGGPDSVFWLSEAECHERHPEWAEDSGEDEVHE</sequence>
<evidence type="ECO:0000313" key="1">
    <source>
        <dbReference type="EMBL" id="USW56688.1"/>
    </source>
</evidence>
<evidence type="ECO:0000313" key="2">
    <source>
        <dbReference type="Proteomes" id="UP001056384"/>
    </source>
</evidence>
<reference evidence="1" key="1">
    <citation type="submission" date="2022-06" db="EMBL/GenBank/DDBJ databases">
        <title>Complete genome sequences of two strains of the flax pathogen Septoria linicola.</title>
        <authorList>
            <person name="Lapalu N."/>
            <person name="Simon A."/>
            <person name="Demenou B."/>
            <person name="Paumier D."/>
            <person name="Guillot M.-P."/>
            <person name="Gout L."/>
            <person name="Valade R."/>
        </authorList>
    </citation>
    <scope>NUCLEOTIDE SEQUENCE</scope>
    <source>
        <strain evidence="1">SE15195</strain>
    </source>
</reference>
<dbReference type="EMBL" id="CP099426">
    <property type="protein sequence ID" value="USW56688.1"/>
    <property type="molecule type" value="Genomic_DNA"/>
</dbReference>
<organism evidence="1 2">
    <name type="scientific">Septoria linicola</name>
    <dbReference type="NCBI Taxonomy" id="215465"/>
    <lineage>
        <taxon>Eukaryota</taxon>
        <taxon>Fungi</taxon>
        <taxon>Dikarya</taxon>
        <taxon>Ascomycota</taxon>
        <taxon>Pezizomycotina</taxon>
        <taxon>Dothideomycetes</taxon>
        <taxon>Dothideomycetidae</taxon>
        <taxon>Mycosphaerellales</taxon>
        <taxon>Mycosphaerellaceae</taxon>
        <taxon>Septoria</taxon>
    </lineage>
</organism>
<keyword evidence="2" id="KW-1185">Reference proteome</keyword>
<dbReference type="AlphaFoldDB" id="A0A9Q9EPM7"/>